<evidence type="ECO:0000313" key="3">
    <source>
        <dbReference type="EMBL" id="KAK1626103.1"/>
    </source>
</evidence>
<dbReference type="Proteomes" id="UP001231189">
    <property type="component" value="Unassembled WGS sequence"/>
</dbReference>
<dbReference type="InterPro" id="IPR040361">
    <property type="entry name" value="TPD1"/>
</dbReference>
<dbReference type="AlphaFoldDB" id="A0AAD8VYC2"/>
<name>A0AAD8VYC2_LOLMU</name>
<reference evidence="3" key="1">
    <citation type="submission" date="2023-07" db="EMBL/GenBank/DDBJ databases">
        <title>A chromosome-level genome assembly of Lolium multiflorum.</title>
        <authorList>
            <person name="Chen Y."/>
            <person name="Copetti D."/>
            <person name="Kolliker R."/>
            <person name="Studer B."/>
        </authorList>
    </citation>
    <scope>NUCLEOTIDE SEQUENCE</scope>
    <source>
        <strain evidence="3">02402/16</strain>
        <tissue evidence="3">Leaf</tissue>
    </source>
</reference>
<dbReference type="EMBL" id="JAUUTY010000005">
    <property type="protein sequence ID" value="KAK1626103.1"/>
    <property type="molecule type" value="Genomic_DNA"/>
</dbReference>
<proteinExistence type="predicted"/>
<sequence>MDAKLKIFAMLMLFCLCKGGDASEQCGLSDLKVNQTAVGNQVGGLQEYSVEVENKCICTQTNVKLLCSGFNSSIPVDPSVISLDPDGKYCTLVNGRAVRRDDVIKFNYAWSIEFSFLPVSSGIACS</sequence>
<evidence type="ECO:0000256" key="2">
    <source>
        <dbReference type="SAM" id="SignalP"/>
    </source>
</evidence>
<keyword evidence="4" id="KW-1185">Reference proteome</keyword>
<protein>
    <submittedName>
        <fullName evidence="3">Uncharacterized protein</fullName>
    </submittedName>
</protein>
<accession>A0AAD8VYC2</accession>
<dbReference type="PANTHER" id="PTHR33184:SF50">
    <property type="entry name" value="PUTATIVE-RELATED"/>
    <property type="match status" value="1"/>
</dbReference>
<dbReference type="GO" id="GO:0001709">
    <property type="term" value="P:cell fate determination"/>
    <property type="evidence" value="ECO:0007669"/>
    <property type="project" value="TreeGrafter"/>
</dbReference>
<dbReference type="Pfam" id="PF24068">
    <property type="entry name" value="TPD1_C"/>
    <property type="match status" value="1"/>
</dbReference>
<keyword evidence="1 2" id="KW-0732">Signal</keyword>
<feature type="signal peptide" evidence="2">
    <location>
        <begin position="1"/>
        <end position="22"/>
    </location>
</feature>
<evidence type="ECO:0000313" key="4">
    <source>
        <dbReference type="Proteomes" id="UP001231189"/>
    </source>
</evidence>
<feature type="chain" id="PRO_5042242841" evidence="2">
    <location>
        <begin position="23"/>
        <end position="126"/>
    </location>
</feature>
<dbReference type="PANTHER" id="PTHR33184">
    <property type="entry name" value="PROTEIN TAPETUM DETERMINANT 1-LIKE-RELATED"/>
    <property type="match status" value="1"/>
</dbReference>
<gene>
    <name evidence="3" type="ORF">QYE76_000418</name>
</gene>
<comment type="caution">
    <text evidence="3">The sequence shown here is derived from an EMBL/GenBank/DDBJ whole genome shotgun (WGS) entry which is preliminary data.</text>
</comment>
<evidence type="ECO:0000256" key="1">
    <source>
        <dbReference type="ARBA" id="ARBA00022729"/>
    </source>
</evidence>
<organism evidence="3 4">
    <name type="scientific">Lolium multiflorum</name>
    <name type="common">Italian ryegrass</name>
    <name type="synonym">Lolium perenne subsp. multiflorum</name>
    <dbReference type="NCBI Taxonomy" id="4521"/>
    <lineage>
        <taxon>Eukaryota</taxon>
        <taxon>Viridiplantae</taxon>
        <taxon>Streptophyta</taxon>
        <taxon>Embryophyta</taxon>
        <taxon>Tracheophyta</taxon>
        <taxon>Spermatophyta</taxon>
        <taxon>Magnoliopsida</taxon>
        <taxon>Liliopsida</taxon>
        <taxon>Poales</taxon>
        <taxon>Poaceae</taxon>
        <taxon>BOP clade</taxon>
        <taxon>Pooideae</taxon>
        <taxon>Poodae</taxon>
        <taxon>Poeae</taxon>
        <taxon>Poeae Chloroplast Group 2 (Poeae type)</taxon>
        <taxon>Loliodinae</taxon>
        <taxon>Loliinae</taxon>
        <taxon>Lolium</taxon>
    </lineage>
</organism>